<organism evidence="1 2">
    <name type="scientific">Wujia chipingensis</name>
    <dbReference type="NCBI Taxonomy" id="2763670"/>
    <lineage>
        <taxon>Bacteria</taxon>
        <taxon>Bacillati</taxon>
        <taxon>Bacillota</taxon>
        <taxon>Clostridia</taxon>
        <taxon>Lachnospirales</taxon>
        <taxon>Lachnospiraceae</taxon>
        <taxon>Wujia</taxon>
    </lineage>
</organism>
<name>A0A7G9FPJ4_9FIRM</name>
<dbReference type="Proteomes" id="UP000515819">
    <property type="component" value="Chromosome"/>
</dbReference>
<evidence type="ECO:0008006" key="3">
    <source>
        <dbReference type="Google" id="ProtNLM"/>
    </source>
</evidence>
<evidence type="ECO:0000313" key="2">
    <source>
        <dbReference type="Proteomes" id="UP000515819"/>
    </source>
</evidence>
<dbReference type="InterPro" id="IPR032675">
    <property type="entry name" value="LRR_dom_sf"/>
</dbReference>
<proteinExistence type="predicted"/>
<evidence type="ECO:0000313" key="1">
    <source>
        <dbReference type="EMBL" id="QNM00476.1"/>
    </source>
</evidence>
<accession>A0A7G9FPJ4</accession>
<keyword evidence="2" id="KW-1185">Reference proteome</keyword>
<dbReference type="Gene3D" id="3.80.10.10">
    <property type="entry name" value="Ribonuclease Inhibitor"/>
    <property type="match status" value="1"/>
</dbReference>
<dbReference type="EMBL" id="CP060632">
    <property type="protein sequence ID" value="QNM00476.1"/>
    <property type="molecule type" value="Genomic_DNA"/>
</dbReference>
<reference evidence="1 2" key="1">
    <citation type="submission" date="2020-08" db="EMBL/GenBank/DDBJ databases">
        <authorList>
            <person name="Liu C."/>
            <person name="Sun Q."/>
        </authorList>
    </citation>
    <scope>NUCLEOTIDE SEQUENCE [LARGE SCALE GENOMIC DNA]</scope>
    <source>
        <strain evidence="1 2">NSJ-4</strain>
    </source>
</reference>
<dbReference type="RefSeq" id="WP_249321708.1">
    <property type="nucleotide sequence ID" value="NZ_CP060632.1"/>
</dbReference>
<dbReference type="KEGG" id="wcp:H9Q76_04110"/>
<sequence>MTQDEFSCLYEENSFTCIIKKGLAMLDGDRIRIEHIDSDMEVLTIPDELPVTLFDIQGRSYTRILPVSELGKKACYEKKNVKQVRLGKNLRFLDDYAFARCEHLTEVVAEGIDGFADLRLGNGVFDDCGSLEILALDGDREAKIARLLAAVPRFLKAEDLLTGGEIGTDAWYERWDFALRAFLKEDDVAGYMQAVLFGKRKFADREAYIAYVQEAKRALCRLRLEYGEELQAFARKQCEEYLGEMRQV</sequence>
<dbReference type="AlphaFoldDB" id="A0A7G9FPJ4"/>
<gene>
    <name evidence="1" type="ORF">H9Q76_04110</name>
</gene>
<protein>
    <recommendedName>
        <fullName evidence="3">Leucine-rich repeat domain-containing protein</fullName>
    </recommendedName>
</protein>